<proteinExistence type="predicted"/>
<dbReference type="EMBL" id="JAGTJQ010000003">
    <property type="protein sequence ID" value="KAH7035150.1"/>
    <property type="molecule type" value="Genomic_DNA"/>
</dbReference>
<sequence length="484" mass="55005">MAVIQDLPNELLDMIVAAAGGKTSDLISLCLVSKRFDAITRPHLWHTIELSPHTKPWQLTVTNSIARNPTLALLVRQLTIPQARSPGPSGPAQDNFPGATIDQDQLLSWVSNAYDSKFVEWLCAKADQPWTSISHIATFLVLHMRNLEILTYATSCAKDGDSMIEMFKQCEEICVANRGELARMGGNTRLPLANLHFLDLSNGEEDKPLYFSTIHLPRLNRFNVYMPRLDLLKVPGRHTCTIQRVVIRDNRFHESYIRKLLVSMPALRALRYISSEFRQLGNSAVQPDMDALGTTLRQHGQNLAFLDFFIIPDLIIHEYDDGQYETEVTGIRGRIGSLKQMTALRFLRIGMQHLLGLHQGWASNLADVLPPSLELLILRTMESLKSRLETHSRLVADFLRHHSGFPRLWSSIVQGHVQSWVRHEKWRKVDYTRQGCQGTIFYLQIFDHGRLPEDNHLFLRLLKGSELSSSLEACQEEQSSTNAT</sequence>
<dbReference type="GeneID" id="70191342"/>
<dbReference type="RefSeq" id="XP_046015243.1">
    <property type="nucleotide sequence ID" value="XM_046161796.1"/>
</dbReference>
<feature type="domain" description="F-box" evidence="1">
    <location>
        <begin position="4"/>
        <end position="49"/>
    </location>
</feature>
<name>A0A9P8YC31_9PEZI</name>
<dbReference type="InterPro" id="IPR001810">
    <property type="entry name" value="F-box_dom"/>
</dbReference>
<dbReference type="Pfam" id="PF12937">
    <property type="entry name" value="F-box-like"/>
    <property type="match status" value="1"/>
</dbReference>
<gene>
    <name evidence="2" type="ORF">B0I36DRAFT_405694</name>
</gene>
<dbReference type="OrthoDB" id="2520703at2759"/>
<evidence type="ECO:0000313" key="3">
    <source>
        <dbReference type="Proteomes" id="UP000756346"/>
    </source>
</evidence>
<accession>A0A9P8YC31</accession>
<dbReference type="Proteomes" id="UP000756346">
    <property type="component" value="Unassembled WGS sequence"/>
</dbReference>
<protein>
    <recommendedName>
        <fullName evidence="1">F-box domain-containing protein</fullName>
    </recommendedName>
</protein>
<evidence type="ECO:0000259" key="1">
    <source>
        <dbReference type="Pfam" id="PF12937"/>
    </source>
</evidence>
<comment type="caution">
    <text evidence="2">The sequence shown here is derived from an EMBL/GenBank/DDBJ whole genome shotgun (WGS) entry which is preliminary data.</text>
</comment>
<reference evidence="2" key="1">
    <citation type="journal article" date="2021" name="Nat. Commun.">
        <title>Genetic determinants of endophytism in the Arabidopsis root mycobiome.</title>
        <authorList>
            <person name="Mesny F."/>
            <person name="Miyauchi S."/>
            <person name="Thiergart T."/>
            <person name="Pickel B."/>
            <person name="Atanasova L."/>
            <person name="Karlsson M."/>
            <person name="Huettel B."/>
            <person name="Barry K.W."/>
            <person name="Haridas S."/>
            <person name="Chen C."/>
            <person name="Bauer D."/>
            <person name="Andreopoulos W."/>
            <person name="Pangilinan J."/>
            <person name="LaButti K."/>
            <person name="Riley R."/>
            <person name="Lipzen A."/>
            <person name="Clum A."/>
            <person name="Drula E."/>
            <person name="Henrissat B."/>
            <person name="Kohler A."/>
            <person name="Grigoriev I.V."/>
            <person name="Martin F.M."/>
            <person name="Hacquard S."/>
        </authorList>
    </citation>
    <scope>NUCLEOTIDE SEQUENCE</scope>
    <source>
        <strain evidence="2">MPI-CAGE-CH-0230</strain>
    </source>
</reference>
<evidence type="ECO:0000313" key="2">
    <source>
        <dbReference type="EMBL" id="KAH7035150.1"/>
    </source>
</evidence>
<dbReference type="AlphaFoldDB" id="A0A9P8YC31"/>
<organism evidence="2 3">
    <name type="scientific">Microdochium trichocladiopsis</name>
    <dbReference type="NCBI Taxonomy" id="1682393"/>
    <lineage>
        <taxon>Eukaryota</taxon>
        <taxon>Fungi</taxon>
        <taxon>Dikarya</taxon>
        <taxon>Ascomycota</taxon>
        <taxon>Pezizomycotina</taxon>
        <taxon>Sordariomycetes</taxon>
        <taxon>Xylariomycetidae</taxon>
        <taxon>Xylariales</taxon>
        <taxon>Microdochiaceae</taxon>
        <taxon>Microdochium</taxon>
    </lineage>
</organism>
<keyword evidence="3" id="KW-1185">Reference proteome</keyword>